<reference evidence="4" key="1">
    <citation type="submission" date="2014-11" db="EMBL/GenBank/DDBJ databases">
        <authorList>
            <person name="Otto D Thomas"/>
            <person name="Naeem Raeece"/>
        </authorList>
    </citation>
    <scope>NUCLEOTIDE SEQUENCE</scope>
</reference>
<feature type="compositionally biased region" description="Basic residues" evidence="2">
    <location>
        <begin position="396"/>
        <end position="405"/>
    </location>
</feature>
<dbReference type="VEuPathDB" id="CryptoDB:Cvel_15649"/>
<dbReference type="InterPro" id="IPR051483">
    <property type="entry name" value="MAP7_domain-containing"/>
</dbReference>
<dbReference type="CDD" id="cd14279">
    <property type="entry name" value="CUE"/>
    <property type="match status" value="1"/>
</dbReference>
<dbReference type="CDD" id="cd06257">
    <property type="entry name" value="DnaJ"/>
    <property type="match status" value="1"/>
</dbReference>
<feature type="compositionally biased region" description="Basic and acidic residues" evidence="2">
    <location>
        <begin position="222"/>
        <end position="319"/>
    </location>
</feature>
<dbReference type="InterPro" id="IPR036869">
    <property type="entry name" value="J_dom_sf"/>
</dbReference>
<evidence type="ECO:0000256" key="2">
    <source>
        <dbReference type="SAM" id="MobiDB-lite"/>
    </source>
</evidence>
<evidence type="ECO:0000259" key="3">
    <source>
        <dbReference type="PROSITE" id="PS51140"/>
    </source>
</evidence>
<dbReference type="PROSITE" id="PS51140">
    <property type="entry name" value="CUE"/>
    <property type="match status" value="1"/>
</dbReference>
<dbReference type="EMBL" id="CDMZ01000184">
    <property type="protein sequence ID" value="CEM08706.1"/>
    <property type="molecule type" value="Genomic_DNA"/>
</dbReference>
<dbReference type="Gene3D" id="1.10.287.110">
    <property type="entry name" value="DnaJ domain"/>
    <property type="match status" value="1"/>
</dbReference>
<accession>A0A0G4F829</accession>
<dbReference type="InterPro" id="IPR003892">
    <property type="entry name" value="CUE"/>
</dbReference>
<dbReference type="SUPFAM" id="SSF46565">
    <property type="entry name" value="Chaperone J-domain"/>
    <property type="match status" value="1"/>
</dbReference>
<feature type="domain" description="CUE" evidence="3">
    <location>
        <begin position="317"/>
        <end position="360"/>
    </location>
</feature>
<feature type="region of interest" description="Disordered" evidence="2">
    <location>
        <begin position="178"/>
        <end position="198"/>
    </location>
</feature>
<feature type="compositionally biased region" description="Basic and acidic residues" evidence="2">
    <location>
        <begin position="417"/>
        <end position="428"/>
    </location>
</feature>
<keyword evidence="1" id="KW-0175">Coiled coil</keyword>
<dbReference type="GO" id="GO:0000226">
    <property type="term" value="P:microtubule cytoskeleton organization"/>
    <property type="evidence" value="ECO:0007669"/>
    <property type="project" value="TreeGrafter"/>
</dbReference>
<dbReference type="AlphaFoldDB" id="A0A0G4F829"/>
<organism evidence="4">
    <name type="scientific">Chromera velia CCMP2878</name>
    <dbReference type="NCBI Taxonomy" id="1169474"/>
    <lineage>
        <taxon>Eukaryota</taxon>
        <taxon>Sar</taxon>
        <taxon>Alveolata</taxon>
        <taxon>Colpodellida</taxon>
        <taxon>Chromeraceae</taxon>
        <taxon>Chromera</taxon>
    </lineage>
</organism>
<evidence type="ECO:0000313" key="4">
    <source>
        <dbReference type="EMBL" id="CEM08706.1"/>
    </source>
</evidence>
<proteinExistence type="predicted"/>
<feature type="region of interest" description="Disordered" evidence="2">
    <location>
        <begin position="222"/>
        <end position="443"/>
    </location>
</feature>
<dbReference type="PANTHER" id="PTHR15073">
    <property type="entry name" value="MICROTUBULE-ASSOCIATED PROTEIN"/>
    <property type="match status" value="1"/>
</dbReference>
<sequence length="443" mass="50530">MSNPFPVRPDAFAVLGVAPGVPLAEISRTRKTLARQYHPDKHPNVNKEERKQLDAKAIGQDPVDVFIFLCEEGGGLLLWFDVSDSKSLRGFPLVPLRFAFCSDPKRLLTDLGEKAPSVWAKQRRLLFEGVEKKSVSALLDYLKCNSLKLCTEYKRVRGAQEKMKTLRESVRESDTSGISFLYPLPAPGSKTSDRQPCNGKKHVHVLLYAEDRSADKIQEELQAQKEEEREAQEKKEREQKEAQEKKEREQKEAQEKKEKEEREAQEKKDKGNRKAQEKKEKKRREAQERKEKKKREAQEKEEKKKREAQEKKEKEERDVQAVSQLHEIFPAMSPHRIAEALASAGGNTTAASDALLHESSQQQAPVPFSHGESTEYCPGGFKLPAEGESQSGPRAGKQRWQKARGRNWQAKKASSRRPTEAHAEHHEVPGLPPQPRSSKRRTR</sequence>
<dbReference type="PANTHER" id="PTHR15073:SF1">
    <property type="entry name" value="RETICULOCYTE-BINDING PROTEIN HOMOLOG 2A"/>
    <property type="match status" value="1"/>
</dbReference>
<dbReference type="GO" id="GO:0043130">
    <property type="term" value="F:ubiquitin binding"/>
    <property type="evidence" value="ECO:0007669"/>
    <property type="project" value="InterPro"/>
</dbReference>
<dbReference type="GO" id="GO:0015630">
    <property type="term" value="C:microtubule cytoskeleton"/>
    <property type="evidence" value="ECO:0007669"/>
    <property type="project" value="TreeGrafter"/>
</dbReference>
<dbReference type="Gene3D" id="1.10.8.10">
    <property type="entry name" value="DNA helicase RuvA subunit, C-terminal domain"/>
    <property type="match status" value="1"/>
</dbReference>
<evidence type="ECO:0000256" key="1">
    <source>
        <dbReference type="ARBA" id="ARBA00023054"/>
    </source>
</evidence>
<gene>
    <name evidence="4" type="ORF">Cvel_15649</name>
</gene>
<protein>
    <recommendedName>
        <fullName evidence="3">CUE domain-containing protein</fullName>
    </recommendedName>
</protein>
<name>A0A0G4F829_9ALVE</name>
<dbReference type="InterPro" id="IPR001623">
    <property type="entry name" value="DnaJ_domain"/>
</dbReference>